<protein>
    <recommendedName>
        <fullName evidence="4">Tetratricopeptide repeat protein</fullName>
    </recommendedName>
</protein>
<dbReference type="Proteomes" id="UP000659223">
    <property type="component" value="Unassembled WGS sequence"/>
</dbReference>
<dbReference type="Gene3D" id="1.25.40.10">
    <property type="entry name" value="Tetratricopeptide repeat domain"/>
    <property type="match status" value="1"/>
</dbReference>
<dbReference type="EMBL" id="BMUT01000011">
    <property type="protein sequence ID" value="GGX97776.1"/>
    <property type="molecule type" value="Genomic_DNA"/>
</dbReference>
<evidence type="ECO:0000313" key="2">
    <source>
        <dbReference type="EMBL" id="GGX97776.1"/>
    </source>
</evidence>
<comment type="caution">
    <text evidence="2">The sequence shown here is derived from an EMBL/GenBank/DDBJ whole genome shotgun (WGS) entry which is preliminary data.</text>
</comment>
<sequence>MGNIAGNPTRMASPRIPSLPGAPLMPKSELPQGFPPRLLREEAMVEACRVRDFSVIFQLAKRAGFYPSRLARCVELTPSAVGEIIKGNREINNISVVERVADGLRIPGRMLGLARRDWEADDDAVAVQVASSEVDPFGCLADTGPDDEPTDPQFVAALIESQLPQHYKSSNFFGARHTIPAVVQHAQTITRLLESGSSGAPRQALLQTGGRVAEFIGWLCQDLGDFRRAALWSDRAMEWAQEAADDHMQAYILFRKSNQATARASAGRAVGLAKAAQRLPGLTPQIEALAAQQEAQGYALMGNPKAALARFDEARTLVAESAAEAVSATGLDTSYCTPTYIEMQRANCWIDLGKPQQAIELFEGHLEALPQVFRNDRGVYLARLGRAYVRAGELERGAEAATKSLGIVRYTGSARTFGVLSAVADTLTSERNLPTVAAFLEHFAIVRDRFAA</sequence>
<evidence type="ECO:0000313" key="3">
    <source>
        <dbReference type="Proteomes" id="UP000659223"/>
    </source>
</evidence>
<accession>A0ABQ2YYV3</accession>
<proteinExistence type="predicted"/>
<evidence type="ECO:0008006" key="4">
    <source>
        <dbReference type="Google" id="ProtNLM"/>
    </source>
</evidence>
<organism evidence="2 3">
    <name type="scientific">Streptomyces hiroshimensis</name>
    <dbReference type="NCBI Taxonomy" id="66424"/>
    <lineage>
        <taxon>Bacteria</taxon>
        <taxon>Bacillati</taxon>
        <taxon>Actinomycetota</taxon>
        <taxon>Actinomycetes</taxon>
        <taxon>Kitasatosporales</taxon>
        <taxon>Streptomycetaceae</taxon>
        <taxon>Streptomyces</taxon>
    </lineage>
</organism>
<gene>
    <name evidence="2" type="ORF">GCM10010324_50030</name>
</gene>
<name>A0ABQ2YYV3_9ACTN</name>
<keyword evidence="3" id="KW-1185">Reference proteome</keyword>
<dbReference type="SUPFAM" id="SSF48452">
    <property type="entry name" value="TPR-like"/>
    <property type="match status" value="1"/>
</dbReference>
<evidence type="ECO:0000256" key="1">
    <source>
        <dbReference type="SAM" id="MobiDB-lite"/>
    </source>
</evidence>
<feature type="region of interest" description="Disordered" evidence="1">
    <location>
        <begin position="1"/>
        <end position="27"/>
    </location>
</feature>
<reference evidence="3" key="1">
    <citation type="journal article" date="2019" name="Int. J. Syst. Evol. Microbiol.">
        <title>The Global Catalogue of Microorganisms (GCM) 10K type strain sequencing project: providing services to taxonomists for standard genome sequencing and annotation.</title>
        <authorList>
            <consortium name="The Broad Institute Genomics Platform"/>
            <consortium name="The Broad Institute Genome Sequencing Center for Infectious Disease"/>
            <person name="Wu L."/>
            <person name="Ma J."/>
        </authorList>
    </citation>
    <scope>NUCLEOTIDE SEQUENCE [LARGE SCALE GENOMIC DNA]</scope>
    <source>
        <strain evidence="3">JCM 4586</strain>
    </source>
</reference>
<dbReference type="InterPro" id="IPR011990">
    <property type="entry name" value="TPR-like_helical_dom_sf"/>
</dbReference>